<dbReference type="CDD" id="cd04087">
    <property type="entry name" value="PTPA"/>
    <property type="match status" value="1"/>
</dbReference>
<evidence type="ECO:0000256" key="6">
    <source>
        <dbReference type="ARBA" id="ARBA00023235"/>
    </source>
</evidence>
<feature type="compositionally biased region" description="Low complexity" evidence="8">
    <location>
        <begin position="564"/>
        <end position="596"/>
    </location>
</feature>
<dbReference type="PANTHER" id="PTHR10012:SF0">
    <property type="entry name" value="SERINE_THREONINE-PROTEIN PHOSPHATASE 2A ACTIVATOR"/>
    <property type="match status" value="1"/>
</dbReference>
<dbReference type="GO" id="GO:0000159">
    <property type="term" value="C:protein phosphatase type 2A complex"/>
    <property type="evidence" value="ECO:0007669"/>
    <property type="project" value="TreeGrafter"/>
</dbReference>
<comment type="caution">
    <text evidence="9">The sequence shown here is derived from an EMBL/GenBank/DDBJ whole genome shotgun (WGS) entry which is preliminary data.</text>
</comment>
<dbReference type="GO" id="GO:0005634">
    <property type="term" value="C:nucleus"/>
    <property type="evidence" value="ECO:0007669"/>
    <property type="project" value="TreeGrafter"/>
</dbReference>
<dbReference type="InterPro" id="IPR004327">
    <property type="entry name" value="Phstyr_phstse_ac"/>
</dbReference>
<comment type="subcellular location">
    <subcellularLocation>
        <location evidence="2 7">Cytoplasm</location>
    </subcellularLocation>
</comment>
<dbReference type="GO" id="GO:0008160">
    <property type="term" value="F:protein tyrosine phosphatase activator activity"/>
    <property type="evidence" value="ECO:0007669"/>
    <property type="project" value="TreeGrafter"/>
</dbReference>
<evidence type="ECO:0000313" key="9">
    <source>
        <dbReference type="EMBL" id="SNX87563.1"/>
    </source>
</evidence>
<feature type="region of interest" description="Disordered" evidence="8">
    <location>
        <begin position="369"/>
        <end position="390"/>
    </location>
</feature>
<dbReference type="GO" id="GO:0003755">
    <property type="term" value="F:peptidyl-prolyl cis-trans isomerase activity"/>
    <property type="evidence" value="ECO:0007669"/>
    <property type="project" value="UniProtKB-KW"/>
</dbReference>
<gene>
    <name evidence="9" type="ORF">MEPE_06273</name>
</gene>
<keyword evidence="5 7" id="KW-0697">Rotamase</keyword>
<reference evidence="9" key="1">
    <citation type="submission" date="2023-10" db="EMBL/GenBank/DDBJ databases">
        <authorList>
            <person name="Guldener U."/>
        </authorList>
    </citation>
    <scope>NUCLEOTIDE SEQUENCE</scope>
    <source>
        <strain evidence="9">Mp4</strain>
    </source>
</reference>
<dbReference type="Proteomes" id="UP001294444">
    <property type="component" value="Unassembled WGS sequence"/>
</dbReference>
<protein>
    <recommendedName>
        <fullName evidence="7">Serine/threonine-protein phosphatase 2A activator</fullName>
        <ecNumber evidence="7">5.2.1.8</ecNumber>
    </recommendedName>
    <alternativeName>
        <fullName evidence="7">Phosphotyrosyl phosphatase activator</fullName>
    </alternativeName>
</protein>
<dbReference type="PANTHER" id="PTHR10012">
    <property type="entry name" value="SERINE/THREONINE-PROTEIN PHOSPHATASE 2A REGULATORY SUBUNIT B"/>
    <property type="match status" value="1"/>
</dbReference>
<feature type="compositionally biased region" description="Polar residues" evidence="8">
    <location>
        <begin position="602"/>
        <end position="613"/>
    </location>
</feature>
<dbReference type="InterPro" id="IPR037218">
    <property type="entry name" value="PTPA_sf"/>
</dbReference>
<dbReference type="EMBL" id="OAPG01000020">
    <property type="protein sequence ID" value="SNX87563.1"/>
    <property type="molecule type" value="Genomic_DNA"/>
</dbReference>
<proteinExistence type="inferred from homology"/>
<dbReference type="EC" id="5.2.1.8" evidence="7"/>
<keyword evidence="4 7" id="KW-0963">Cytoplasm</keyword>
<feature type="region of interest" description="Disordered" evidence="8">
    <location>
        <begin position="544"/>
        <end position="619"/>
    </location>
</feature>
<sequence>MPIITTALRSAQAASTSSSNSQNSLAASSSSTAILGPQQLPPLSVIPLNPCTVSKISVPVNKISSEEDVAKWKQSQAYSMYLLFLERVCESCVGKPTRLPPPPSCPSTFVSPCSNSVPTFSTASTPLDKLVALLYQLDSWTDQIEPQSKPQRFGNLAFRDWGGRLTERSQQLHEQLLPKHLHVFIPELKAYLDDAFGSFTRIDYGSGHELCFFAWVCFLYRLNFFHVSSSSEVYSNKADTRKKAGKEQEETNTVADVDVEEAIGLQVFPLYLMVVWRLQDRYALEPAGSHGVWGLDDYHFLPYVIGSSQLRLQSQLRPHQAVLVSSHSSILSDQLGSDRNPSTLIGKRITLPSSLLIPTSSPFNMAVTTEESDDGAVGRGGGKDEEEEEEGKVIVPNLYLTSLLRIQVLKRGPFHEHSPLLHDISTSVPNWVKVYVGMVKMYNAECLSKKVVVQHFGFGGTGYVWDDCTLDVAKKEIIQAGLTKLPAQSMALGAERGNLGSLGVPTARVGGIGIGGTGTGMTRIGTETMFAKIASGDVAARGIRPGQGIGFGPRPDSTTRPMASTSGSVSMMMPPPTSTTTRPSSGIAASGISIPPLRASVRPSSTINNTAKANQDKSS</sequence>
<comment type="similarity">
    <text evidence="3 7">Belongs to the PTPA-type PPIase family.</text>
</comment>
<keyword evidence="6 7" id="KW-0413">Isomerase</keyword>
<dbReference type="GO" id="GO:0005737">
    <property type="term" value="C:cytoplasm"/>
    <property type="evidence" value="ECO:0007669"/>
    <property type="project" value="UniProtKB-SubCell"/>
</dbReference>
<dbReference type="Pfam" id="PF03095">
    <property type="entry name" value="PTPA"/>
    <property type="match status" value="1"/>
</dbReference>
<evidence type="ECO:0000256" key="3">
    <source>
        <dbReference type="ARBA" id="ARBA00011019"/>
    </source>
</evidence>
<evidence type="ECO:0000256" key="7">
    <source>
        <dbReference type="RuleBase" id="RU361210"/>
    </source>
</evidence>
<keyword evidence="10" id="KW-1185">Reference proteome</keyword>
<dbReference type="Gene3D" id="1.20.120.1150">
    <property type="match status" value="1"/>
</dbReference>
<accession>A0AAJ4XU63</accession>
<comment type="function">
    <text evidence="7">PPIases accelerate the folding of proteins. It catalyzes the cis-trans isomerization of proline imidic peptide bonds in oligopeptides.</text>
</comment>
<evidence type="ECO:0000256" key="2">
    <source>
        <dbReference type="ARBA" id="ARBA00004496"/>
    </source>
</evidence>
<evidence type="ECO:0000313" key="10">
    <source>
        <dbReference type="Proteomes" id="UP001294444"/>
    </source>
</evidence>
<evidence type="ECO:0000256" key="4">
    <source>
        <dbReference type="ARBA" id="ARBA00022490"/>
    </source>
</evidence>
<dbReference type="SUPFAM" id="SSF140984">
    <property type="entry name" value="PTPA-like"/>
    <property type="match status" value="2"/>
</dbReference>
<dbReference type="AlphaFoldDB" id="A0AAJ4XU63"/>
<name>A0AAJ4XU63_9BASI</name>
<evidence type="ECO:0000256" key="5">
    <source>
        <dbReference type="ARBA" id="ARBA00023110"/>
    </source>
</evidence>
<evidence type="ECO:0000256" key="1">
    <source>
        <dbReference type="ARBA" id="ARBA00000971"/>
    </source>
</evidence>
<dbReference type="GO" id="GO:0007052">
    <property type="term" value="P:mitotic spindle organization"/>
    <property type="evidence" value="ECO:0007669"/>
    <property type="project" value="TreeGrafter"/>
</dbReference>
<dbReference type="InterPro" id="IPR043170">
    <property type="entry name" value="PTPA_C_lid"/>
</dbReference>
<evidence type="ECO:0000256" key="8">
    <source>
        <dbReference type="SAM" id="MobiDB-lite"/>
    </source>
</evidence>
<organism evidence="9 10">
    <name type="scientific">Melanopsichium pennsylvanicum</name>
    <dbReference type="NCBI Taxonomy" id="63383"/>
    <lineage>
        <taxon>Eukaryota</taxon>
        <taxon>Fungi</taxon>
        <taxon>Dikarya</taxon>
        <taxon>Basidiomycota</taxon>
        <taxon>Ustilaginomycotina</taxon>
        <taxon>Ustilaginomycetes</taxon>
        <taxon>Ustilaginales</taxon>
        <taxon>Ustilaginaceae</taxon>
        <taxon>Melanopsichium</taxon>
    </lineage>
</organism>
<comment type="catalytic activity">
    <reaction evidence="1 7">
        <text>[protein]-peptidylproline (omega=180) = [protein]-peptidylproline (omega=0)</text>
        <dbReference type="Rhea" id="RHEA:16237"/>
        <dbReference type="Rhea" id="RHEA-COMP:10747"/>
        <dbReference type="Rhea" id="RHEA-COMP:10748"/>
        <dbReference type="ChEBI" id="CHEBI:83833"/>
        <dbReference type="ChEBI" id="CHEBI:83834"/>
        <dbReference type="EC" id="5.2.1.8"/>
    </reaction>
</comment>